<gene>
    <name evidence="1" type="ORF">rCG_57458</name>
</gene>
<accession>A6JI40</accession>
<reference evidence="2" key="1">
    <citation type="submission" date="2005-09" db="EMBL/GenBank/DDBJ databases">
        <authorList>
            <person name="Mural R.J."/>
            <person name="Li P.W."/>
            <person name="Adams M.D."/>
            <person name="Amanatides P.G."/>
            <person name="Baden-Tillson H."/>
            <person name="Barnstead M."/>
            <person name="Chin S.H."/>
            <person name="Dew I."/>
            <person name="Evans C.A."/>
            <person name="Ferriera S."/>
            <person name="Flanigan M."/>
            <person name="Fosler C."/>
            <person name="Glodek A."/>
            <person name="Gu Z."/>
            <person name="Holt R.A."/>
            <person name="Jennings D."/>
            <person name="Kraft C.L."/>
            <person name="Lu F."/>
            <person name="Nguyen T."/>
            <person name="Nusskern D.R."/>
            <person name="Pfannkoch C.M."/>
            <person name="Sitter C."/>
            <person name="Sutton G.G."/>
            <person name="Venter J.C."/>
            <person name="Wang Z."/>
            <person name="Woodage T."/>
            <person name="Zheng X.H."/>
            <person name="Zhong F."/>
        </authorList>
    </citation>
    <scope>NUCLEOTIDE SEQUENCE [LARGE SCALE GENOMIC DNA]</scope>
    <source>
        <strain>BN</strain>
        <strain evidence="2">Sprague-Dawley</strain>
    </source>
</reference>
<dbReference type="EMBL" id="CH473986">
    <property type="protein sequence ID" value="EDL94514.1"/>
    <property type="molecule type" value="Genomic_DNA"/>
</dbReference>
<evidence type="ECO:0000313" key="1">
    <source>
        <dbReference type="EMBL" id="EDL94514.1"/>
    </source>
</evidence>
<dbReference type="Proteomes" id="UP000234681">
    <property type="component" value="Chromosome 1"/>
</dbReference>
<sequence length="146" mass="15837">MSSGWQHGSQTQMWIQRHPGPLRSTRPPVTALIIEVFQGDNSENEPFFISDISLLGVRVIMGLGSLCGEQEWGWGPPRRAATPCCGLGRREPREVDAIMAGASRGLGEPPLLGNDLLLCPLLPGSRLPYPSLPSLVSLCRAALFYS</sequence>
<protein>
    <submittedName>
        <fullName evidence="1">RCG57458, isoform CRA_a</fullName>
    </submittedName>
</protein>
<name>A6JI40_RAT</name>
<organism evidence="1 2">
    <name type="scientific">Rattus norvegicus</name>
    <name type="common">Rat</name>
    <dbReference type="NCBI Taxonomy" id="10116"/>
    <lineage>
        <taxon>Eukaryota</taxon>
        <taxon>Metazoa</taxon>
        <taxon>Chordata</taxon>
        <taxon>Craniata</taxon>
        <taxon>Vertebrata</taxon>
        <taxon>Euteleostomi</taxon>
        <taxon>Mammalia</taxon>
        <taxon>Eutheria</taxon>
        <taxon>Euarchontoglires</taxon>
        <taxon>Glires</taxon>
        <taxon>Rodentia</taxon>
        <taxon>Myomorpha</taxon>
        <taxon>Muroidea</taxon>
        <taxon>Muridae</taxon>
        <taxon>Murinae</taxon>
        <taxon>Rattus</taxon>
    </lineage>
</organism>
<evidence type="ECO:0000313" key="2">
    <source>
        <dbReference type="Proteomes" id="UP000234681"/>
    </source>
</evidence>
<dbReference type="AlphaFoldDB" id="A6JI40"/>
<proteinExistence type="predicted"/>